<proteinExistence type="predicted"/>
<feature type="non-terminal residue" evidence="1">
    <location>
        <position position="24"/>
    </location>
</feature>
<gene>
    <name evidence="1" type="ORF">FNK824_LOCUS43530</name>
</gene>
<sequence>MDAESCHSNCCQLRYCHCSNHTIS</sequence>
<protein>
    <submittedName>
        <fullName evidence="1">Uncharacterized protein</fullName>
    </submittedName>
</protein>
<accession>A0A820NG82</accession>
<dbReference type="AlphaFoldDB" id="A0A820NG82"/>
<reference evidence="1" key="1">
    <citation type="submission" date="2021-02" db="EMBL/GenBank/DDBJ databases">
        <authorList>
            <person name="Nowell W R."/>
        </authorList>
    </citation>
    <scope>NUCLEOTIDE SEQUENCE</scope>
</reference>
<dbReference type="EMBL" id="CAJOBE010061677">
    <property type="protein sequence ID" value="CAF4388179.1"/>
    <property type="molecule type" value="Genomic_DNA"/>
</dbReference>
<evidence type="ECO:0000313" key="2">
    <source>
        <dbReference type="Proteomes" id="UP000663874"/>
    </source>
</evidence>
<comment type="caution">
    <text evidence="1">The sequence shown here is derived from an EMBL/GenBank/DDBJ whole genome shotgun (WGS) entry which is preliminary data.</text>
</comment>
<organism evidence="1 2">
    <name type="scientific">Rotaria sordida</name>
    <dbReference type="NCBI Taxonomy" id="392033"/>
    <lineage>
        <taxon>Eukaryota</taxon>
        <taxon>Metazoa</taxon>
        <taxon>Spiralia</taxon>
        <taxon>Gnathifera</taxon>
        <taxon>Rotifera</taxon>
        <taxon>Eurotatoria</taxon>
        <taxon>Bdelloidea</taxon>
        <taxon>Philodinida</taxon>
        <taxon>Philodinidae</taxon>
        <taxon>Rotaria</taxon>
    </lineage>
</organism>
<dbReference type="Proteomes" id="UP000663874">
    <property type="component" value="Unassembled WGS sequence"/>
</dbReference>
<name>A0A820NG82_9BILA</name>
<evidence type="ECO:0000313" key="1">
    <source>
        <dbReference type="EMBL" id="CAF4388179.1"/>
    </source>
</evidence>